<feature type="compositionally biased region" description="Low complexity" evidence="7">
    <location>
        <begin position="606"/>
        <end position="617"/>
    </location>
</feature>
<feature type="region of interest" description="Disordered" evidence="7">
    <location>
        <begin position="542"/>
        <end position="617"/>
    </location>
</feature>
<dbReference type="GO" id="GO:0005524">
    <property type="term" value="F:ATP binding"/>
    <property type="evidence" value="ECO:0007669"/>
    <property type="project" value="UniProtKB-UniRule"/>
</dbReference>
<dbReference type="InterPro" id="IPR001245">
    <property type="entry name" value="Ser-Thr/Tyr_kinase_cat_dom"/>
</dbReference>
<dbReference type="Proteomes" id="UP001205105">
    <property type="component" value="Unassembled WGS sequence"/>
</dbReference>
<evidence type="ECO:0000256" key="3">
    <source>
        <dbReference type="ARBA" id="ARBA00022741"/>
    </source>
</evidence>
<dbReference type="InterPro" id="IPR000719">
    <property type="entry name" value="Prot_kinase_dom"/>
</dbReference>
<keyword evidence="5 6" id="KW-0067">ATP-binding</keyword>
<accession>A0AAD5DWM1</accession>
<feature type="binding site" evidence="6">
    <location>
        <position position="728"/>
    </location>
    <ligand>
        <name>ATP</name>
        <dbReference type="ChEBI" id="CHEBI:30616"/>
    </ligand>
</feature>
<evidence type="ECO:0000259" key="8">
    <source>
        <dbReference type="PROSITE" id="PS50011"/>
    </source>
</evidence>
<keyword evidence="3 6" id="KW-0547">Nucleotide-binding</keyword>
<dbReference type="SMART" id="SM00220">
    <property type="entry name" value="S_TKc"/>
    <property type="match status" value="1"/>
</dbReference>
<feature type="region of interest" description="Disordered" evidence="7">
    <location>
        <begin position="488"/>
        <end position="518"/>
    </location>
</feature>
<sequence>MYAAYLVSVLAGKSAATDAALLDQRLLPALVTAAGSAAAAAGAGACGWGVARGALRAVAKLMEAQPACAAAQLLACGGAQQLASMLDAEDTGVVRRCLSILLTAAATSPGGAAAVGLLQPAALAALVRLLAGRLAGSSSSTEVEAEAASLLLAISREPGAAQALAAVGAGPMLTVLAASSGSSEAGRLAGEALQHMQQQVGWRQLQLHRQQGARPLQRAASDGSTQPIAPAMPAARAAWEQPLSKASSAPAPLPPVPEQQALGVGLHGGRQLTGRHSGSSDLSATPGSSSSDADAWAKVQRWQEQQAQPGGGAAVAHLVASLSSPIPRNQLAAAEQLAALAASGGRAAAAIAAAGGVHALLACVRDSTAGSFSSSGELLGPALGPSTCTAALRALCTLCQQDTSAAAVLPPAAAAGLQGLLVGPDPQQRQLAAMLLGCMQAAGVEPMLVARAHFGQAATHSSGIDVGTDLLQTDQISFLSELPSFASESLSRSTHDHAVHSSDQQAQQAQQQQGQPHQQPLLKPLLPAQANTPATVLYRQHSTDSAGTPGTEFSTPGLRSLHGMPSPARRQLSSEGQQPPRHRPPLPVGRPASGASSTRSHAVLRAQQAEQAQQHAGLQFWRPESAAASELASPFGRAASGVSDAFASELGSGGAGDLRSAGSGGLAAAAAAERATSQGSGGSDSLHVQRSDIVICQTAEGRELRLGEGGFGVVYKGLMHGVDEVAVKRIKATAPTRWAAAQPLSWEAGLGAVHSHAVREGAQYYGACFEPGSLMIVTELMKGGDLYTAMRRHPDAMRWERLGRKVALDVALGLNYLHSRRPPMSHRDLKSPNVLLSEEGVAKIGDVGMLRPQPTQFKLTAVVPAAAPCRTALPSLLTHLPNTEHAKQTSALMTAEPRMTPLWAAPEVLRYERVGVKADIWSYGVLVWEIASGQDITRYAPLALSRLGSSGGKEEGGGRAARPAFAMPPTAPQLARHIFATCTQMDPDLRPNAAQLVEWLRGGKVCSCCAV</sequence>
<dbReference type="InterPro" id="IPR011009">
    <property type="entry name" value="Kinase-like_dom_sf"/>
</dbReference>
<evidence type="ECO:0000256" key="7">
    <source>
        <dbReference type="SAM" id="MobiDB-lite"/>
    </source>
</evidence>
<evidence type="ECO:0000313" key="9">
    <source>
        <dbReference type="EMBL" id="KAI7845380.1"/>
    </source>
</evidence>
<evidence type="ECO:0000313" key="10">
    <source>
        <dbReference type="Proteomes" id="UP001205105"/>
    </source>
</evidence>
<comment type="caution">
    <text evidence="9">The sequence shown here is derived from an EMBL/GenBank/DDBJ whole genome shotgun (WGS) entry which is preliminary data.</text>
</comment>
<dbReference type="PROSITE" id="PS50011">
    <property type="entry name" value="PROTEIN_KINASE_DOM"/>
    <property type="match status" value="1"/>
</dbReference>
<evidence type="ECO:0000256" key="2">
    <source>
        <dbReference type="ARBA" id="ARBA00022679"/>
    </source>
</evidence>
<feature type="compositionally biased region" description="Low complexity" evidence="7">
    <location>
        <begin position="504"/>
        <end position="518"/>
    </location>
</feature>
<dbReference type="Pfam" id="PF07714">
    <property type="entry name" value="PK_Tyr_Ser-Thr"/>
    <property type="match status" value="2"/>
</dbReference>
<gene>
    <name evidence="9" type="ORF">COHA_001086</name>
</gene>
<reference evidence="9" key="1">
    <citation type="submission" date="2020-11" db="EMBL/GenBank/DDBJ databases">
        <title>Chlorella ohadii genome sequencing and assembly.</title>
        <authorList>
            <person name="Murik O."/>
            <person name="Treves H."/>
            <person name="Kedem I."/>
            <person name="Shotland Y."/>
            <person name="Kaplan A."/>
        </authorList>
    </citation>
    <scope>NUCLEOTIDE SEQUENCE</scope>
    <source>
        <strain evidence="9">1</strain>
    </source>
</reference>
<dbReference type="Gene3D" id="3.30.200.20">
    <property type="entry name" value="Phosphorylase Kinase, domain 1"/>
    <property type="match status" value="1"/>
</dbReference>
<dbReference type="PANTHER" id="PTHR44329">
    <property type="entry name" value="SERINE/THREONINE-PROTEIN KINASE TNNI3K-RELATED"/>
    <property type="match status" value="1"/>
</dbReference>
<dbReference type="InterPro" id="IPR016024">
    <property type="entry name" value="ARM-type_fold"/>
</dbReference>
<organism evidence="9 10">
    <name type="scientific">Chlorella ohadii</name>
    <dbReference type="NCBI Taxonomy" id="2649997"/>
    <lineage>
        <taxon>Eukaryota</taxon>
        <taxon>Viridiplantae</taxon>
        <taxon>Chlorophyta</taxon>
        <taxon>core chlorophytes</taxon>
        <taxon>Trebouxiophyceae</taxon>
        <taxon>Chlorellales</taxon>
        <taxon>Chlorellaceae</taxon>
        <taxon>Chlorella clade</taxon>
        <taxon>Chlorella</taxon>
    </lineage>
</organism>
<dbReference type="GO" id="GO:0004674">
    <property type="term" value="F:protein serine/threonine kinase activity"/>
    <property type="evidence" value="ECO:0007669"/>
    <property type="project" value="UniProtKB-KW"/>
</dbReference>
<evidence type="ECO:0000256" key="1">
    <source>
        <dbReference type="ARBA" id="ARBA00022527"/>
    </source>
</evidence>
<keyword evidence="10" id="KW-1185">Reference proteome</keyword>
<protein>
    <recommendedName>
        <fullName evidence="8">Protein kinase domain-containing protein</fullName>
    </recommendedName>
</protein>
<feature type="region of interest" description="Disordered" evidence="7">
    <location>
        <begin position="203"/>
        <end position="310"/>
    </location>
</feature>
<dbReference type="PROSITE" id="PS00108">
    <property type="entry name" value="PROTEIN_KINASE_ST"/>
    <property type="match status" value="1"/>
</dbReference>
<keyword evidence="1" id="KW-0723">Serine/threonine-protein kinase</keyword>
<dbReference type="Gene3D" id="1.10.510.10">
    <property type="entry name" value="Transferase(Phosphotransferase) domain 1"/>
    <property type="match status" value="1"/>
</dbReference>
<dbReference type="PROSITE" id="PS00107">
    <property type="entry name" value="PROTEIN_KINASE_ATP"/>
    <property type="match status" value="1"/>
</dbReference>
<feature type="domain" description="Protein kinase" evidence="8">
    <location>
        <begin position="700"/>
        <end position="1000"/>
    </location>
</feature>
<dbReference type="InterPro" id="IPR051681">
    <property type="entry name" value="Ser/Thr_Kinases-Pseudokinases"/>
</dbReference>
<feature type="compositionally biased region" description="Low complexity" evidence="7">
    <location>
        <begin position="227"/>
        <end position="250"/>
    </location>
</feature>
<proteinExistence type="predicted"/>
<evidence type="ECO:0000256" key="6">
    <source>
        <dbReference type="PROSITE-ProRule" id="PRU10141"/>
    </source>
</evidence>
<dbReference type="Gene3D" id="1.25.10.10">
    <property type="entry name" value="Leucine-rich Repeat Variant"/>
    <property type="match status" value="2"/>
</dbReference>
<keyword evidence="2" id="KW-0808">Transferase</keyword>
<dbReference type="SUPFAM" id="SSF48371">
    <property type="entry name" value="ARM repeat"/>
    <property type="match status" value="2"/>
</dbReference>
<feature type="compositionally biased region" description="Polar residues" evidence="7">
    <location>
        <begin position="274"/>
        <end position="292"/>
    </location>
</feature>
<dbReference type="SUPFAM" id="SSF56112">
    <property type="entry name" value="Protein kinase-like (PK-like)"/>
    <property type="match status" value="1"/>
</dbReference>
<keyword evidence="4" id="KW-0418">Kinase</keyword>
<dbReference type="InterPro" id="IPR008271">
    <property type="entry name" value="Ser/Thr_kinase_AS"/>
</dbReference>
<evidence type="ECO:0000256" key="5">
    <source>
        <dbReference type="ARBA" id="ARBA00022840"/>
    </source>
</evidence>
<feature type="compositionally biased region" description="Polar residues" evidence="7">
    <location>
        <begin position="543"/>
        <end position="554"/>
    </location>
</feature>
<evidence type="ECO:0000256" key="4">
    <source>
        <dbReference type="ARBA" id="ARBA00022777"/>
    </source>
</evidence>
<dbReference type="InterPro" id="IPR011989">
    <property type="entry name" value="ARM-like"/>
</dbReference>
<dbReference type="EMBL" id="JADXDR010000018">
    <property type="protein sequence ID" value="KAI7845380.1"/>
    <property type="molecule type" value="Genomic_DNA"/>
</dbReference>
<dbReference type="InterPro" id="IPR017441">
    <property type="entry name" value="Protein_kinase_ATP_BS"/>
</dbReference>
<dbReference type="AlphaFoldDB" id="A0AAD5DWM1"/>
<name>A0AAD5DWM1_9CHLO</name>